<reference evidence="2 3" key="1">
    <citation type="journal article" date="2013" name="ISME J.">
        <title>A metabolic model for members of the genus Tetrasphaera involved in enhanced biological phosphorus removal.</title>
        <authorList>
            <person name="Kristiansen R."/>
            <person name="Nguyen H.T.T."/>
            <person name="Saunders A.M."/>
            <person name="Nielsen J.L."/>
            <person name="Wimmer R."/>
            <person name="Le V.Q."/>
            <person name="McIlroy S.J."/>
            <person name="Petrovski S."/>
            <person name="Seviour R.J."/>
            <person name="Calteau A."/>
            <person name="Nielsen K.L."/>
            <person name="Nielsen P.H."/>
        </authorList>
    </citation>
    <scope>NUCLEOTIDE SEQUENCE [LARGE SCALE GENOMIC DNA]</scope>
    <source>
        <strain evidence="2 3">Lp2</strain>
    </source>
</reference>
<dbReference type="AlphaFoldDB" id="N0DXK3"/>
<keyword evidence="3" id="KW-1185">Reference proteome</keyword>
<dbReference type="EMBL" id="CAIZ01000021">
    <property type="protein sequence ID" value="CCH68778.1"/>
    <property type="molecule type" value="Genomic_DNA"/>
</dbReference>
<protein>
    <submittedName>
        <fullName evidence="2">Putative integral membrane protein</fullName>
    </submittedName>
</protein>
<evidence type="ECO:0000313" key="3">
    <source>
        <dbReference type="Proteomes" id="UP000013167"/>
    </source>
</evidence>
<accession>N0DXK3</accession>
<evidence type="ECO:0000313" key="2">
    <source>
        <dbReference type="EMBL" id="CCH68778.1"/>
    </source>
</evidence>
<comment type="caution">
    <text evidence="2">The sequence shown here is derived from an EMBL/GenBank/DDBJ whole genome shotgun (WGS) entry which is preliminary data.</text>
</comment>
<sequence>MRIRDPLTAAEADGRAAAVGTWLVPVLLGGAVAAVFGLPGGTGPMKAFLLLVAVVVLGGLVARRWWPGALFGVAGFRRDGARCCRCP</sequence>
<keyword evidence="1" id="KW-0812">Transmembrane</keyword>
<keyword evidence="1" id="KW-0472">Membrane</keyword>
<feature type="transmembrane region" description="Helical" evidence="1">
    <location>
        <begin position="16"/>
        <end position="36"/>
    </location>
</feature>
<name>N0DXK3_9MICO</name>
<keyword evidence="1" id="KW-1133">Transmembrane helix</keyword>
<organism evidence="2 3">
    <name type="scientific">Phycicoccus elongatus Lp2</name>
    <dbReference type="NCBI Taxonomy" id="1193181"/>
    <lineage>
        <taxon>Bacteria</taxon>
        <taxon>Bacillati</taxon>
        <taxon>Actinomycetota</taxon>
        <taxon>Actinomycetes</taxon>
        <taxon>Micrococcales</taxon>
        <taxon>Intrasporangiaceae</taxon>
        <taxon>Phycicoccus</taxon>
    </lineage>
</organism>
<feature type="transmembrane region" description="Helical" evidence="1">
    <location>
        <begin position="48"/>
        <end position="66"/>
    </location>
</feature>
<dbReference type="STRING" id="1193181.BN10_1170024"/>
<proteinExistence type="predicted"/>
<dbReference type="HOGENOM" id="CLU_2482244_0_0_11"/>
<dbReference type="Proteomes" id="UP000013167">
    <property type="component" value="Unassembled WGS sequence"/>
</dbReference>
<evidence type="ECO:0000256" key="1">
    <source>
        <dbReference type="SAM" id="Phobius"/>
    </source>
</evidence>
<gene>
    <name evidence="2" type="ORF">BN10_1170024</name>
</gene>